<proteinExistence type="inferred from homology"/>
<evidence type="ECO:0000256" key="2">
    <source>
        <dbReference type="ARBA" id="ARBA00022603"/>
    </source>
</evidence>
<evidence type="ECO:0000256" key="5">
    <source>
        <dbReference type="ARBA" id="ARBA00022694"/>
    </source>
</evidence>
<comment type="caution">
    <text evidence="9">The sequence shown here is derived from an EMBL/GenBank/DDBJ whole genome shotgun (WGS) entry which is preliminary data.</text>
</comment>
<feature type="binding site" evidence="6 7">
    <location>
        <position position="124"/>
    </location>
    <ligand>
        <name>S-adenosyl-L-methionine</name>
        <dbReference type="ChEBI" id="CHEBI:59789"/>
    </ligand>
</feature>
<organism evidence="9 10">
    <name type="scientific">Solidesulfovibrio fructosivorans JJ]</name>
    <dbReference type="NCBI Taxonomy" id="596151"/>
    <lineage>
        <taxon>Bacteria</taxon>
        <taxon>Pseudomonadati</taxon>
        <taxon>Thermodesulfobacteriota</taxon>
        <taxon>Desulfovibrionia</taxon>
        <taxon>Desulfovibrionales</taxon>
        <taxon>Desulfovibrionaceae</taxon>
        <taxon>Solidesulfovibrio</taxon>
    </lineage>
</organism>
<evidence type="ECO:0000313" key="10">
    <source>
        <dbReference type="Proteomes" id="UP000006250"/>
    </source>
</evidence>
<comment type="caution">
    <text evidence="6">Lacks conserved residue(s) required for the propagation of feature annotation.</text>
</comment>
<keyword evidence="10" id="KW-1185">Reference proteome</keyword>
<keyword evidence="3 6" id="KW-0808">Transferase</keyword>
<keyword evidence="4 6" id="KW-0949">S-adenosyl-L-methionine</keyword>
<dbReference type="CDD" id="cd18094">
    <property type="entry name" value="SpoU-like_TrmL"/>
    <property type="match status" value="1"/>
</dbReference>
<comment type="subcellular location">
    <subcellularLocation>
        <location evidence="6">Cytoplasm</location>
    </subcellularLocation>
</comment>
<feature type="domain" description="tRNA/rRNA methyltransferase SpoU type" evidence="8">
    <location>
        <begin position="2"/>
        <end position="144"/>
    </location>
</feature>
<evidence type="ECO:0000256" key="3">
    <source>
        <dbReference type="ARBA" id="ARBA00022679"/>
    </source>
</evidence>
<dbReference type="AlphaFoldDB" id="E1JWH8"/>
<evidence type="ECO:0000313" key="9">
    <source>
        <dbReference type="EMBL" id="EFL51275.1"/>
    </source>
</evidence>
<comment type="similarity">
    <text evidence="6">Belongs to the class IV-like SAM-binding methyltransferase superfamily. RNA methyltransferase TrmH family. TrmL subfamily.</text>
</comment>
<dbReference type="PANTHER" id="PTHR42971:SF1">
    <property type="entry name" value="TRNA (CYTIDINE(34)-2'-O)-METHYLTRANSFERASE"/>
    <property type="match status" value="1"/>
</dbReference>
<dbReference type="GO" id="GO:0141098">
    <property type="term" value="F:tRNA (cytidine(34)-2'-O)-methyltransferase activity"/>
    <property type="evidence" value="ECO:0007669"/>
    <property type="project" value="RHEA"/>
</dbReference>
<evidence type="ECO:0000259" key="8">
    <source>
        <dbReference type="Pfam" id="PF00588"/>
    </source>
</evidence>
<dbReference type="RefSeq" id="WP_005993434.1">
    <property type="nucleotide sequence ID" value="NZ_AECZ01000011.1"/>
</dbReference>
<dbReference type="PIRSF" id="PIRSF029256">
    <property type="entry name" value="SpoU_TrmH_prd"/>
    <property type="match status" value="1"/>
</dbReference>
<dbReference type="GO" id="GO:0002130">
    <property type="term" value="P:wobble position ribose methylation"/>
    <property type="evidence" value="ECO:0007669"/>
    <property type="project" value="TreeGrafter"/>
</dbReference>
<sequence>MIEVVLYEPEIPQNTGSVARLCAAAKTPLHLIKPLGFSLEDRYLKRAGLDYWPYVDLTVWDRFDDYLAARPRNRLVATTAGNRGHTAVPYHTLAYTPNDSLIFGTESRGLPESLLDAASIRLRIPIWGHVRSLNLANAASIVLYEALRSVGELDGK</sequence>
<reference evidence="9 10" key="1">
    <citation type="submission" date="2010-08" db="EMBL/GenBank/DDBJ databases">
        <title>The draft genome of Desulfovibrio fructosovorans JJ.</title>
        <authorList>
            <consortium name="US DOE Joint Genome Institute (JGI-PGF)"/>
            <person name="Lucas S."/>
            <person name="Copeland A."/>
            <person name="Lapidus A."/>
            <person name="Cheng J.-F."/>
            <person name="Bruce D."/>
            <person name="Goodwin L."/>
            <person name="Pitluck S."/>
            <person name="Land M.L."/>
            <person name="Hauser L."/>
            <person name="Chang Y.-J."/>
            <person name="Jeffries C."/>
            <person name="Wall J.D."/>
            <person name="Stahl D.A."/>
            <person name="Arkin A.P."/>
            <person name="Dehal P."/>
            <person name="Stolyar S.M."/>
            <person name="Hazen T.C."/>
            <person name="Woyke T.J."/>
        </authorList>
    </citation>
    <scope>NUCLEOTIDE SEQUENCE [LARGE SCALE GENOMIC DNA]</scope>
    <source>
        <strain evidence="9 10">JJ</strain>
    </source>
</reference>
<dbReference type="OrthoDB" id="9789043at2"/>
<name>E1JWH8_SOLFR</name>
<protein>
    <recommendedName>
        <fullName evidence="6">Putative tRNA (cytidine(34)-2'-O)-methyltransferase</fullName>
        <ecNumber evidence="6">2.1.1.207</ecNumber>
    </recommendedName>
    <alternativeName>
        <fullName evidence="6">tRNA (cytidine/uridine-2'-O-)-methyltransferase</fullName>
    </alternativeName>
</protein>
<dbReference type="SUPFAM" id="SSF75217">
    <property type="entry name" value="alpha/beta knot"/>
    <property type="match status" value="1"/>
</dbReference>
<evidence type="ECO:0000256" key="7">
    <source>
        <dbReference type="PIRSR" id="PIRSR029256-1"/>
    </source>
</evidence>
<dbReference type="Gene3D" id="3.40.1280.10">
    <property type="match status" value="1"/>
</dbReference>
<feature type="binding site" evidence="6 7">
    <location>
        <position position="132"/>
    </location>
    <ligand>
        <name>S-adenosyl-L-methionine</name>
        <dbReference type="ChEBI" id="CHEBI:59789"/>
    </ligand>
</feature>
<dbReference type="InterPro" id="IPR029028">
    <property type="entry name" value="Alpha/beta_knot_MTases"/>
</dbReference>
<accession>E1JWH8</accession>
<evidence type="ECO:0000256" key="4">
    <source>
        <dbReference type="ARBA" id="ARBA00022691"/>
    </source>
</evidence>
<dbReference type="STRING" id="596151.DesfrDRAFT_1977"/>
<dbReference type="InterPro" id="IPR016914">
    <property type="entry name" value="TrmL"/>
</dbReference>
<dbReference type="GO" id="GO:0141102">
    <property type="term" value="F:tRNA (5-carboxymethylaminomethyluridine(34)-2'-O)-methyltransferase activity"/>
    <property type="evidence" value="ECO:0007669"/>
    <property type="project" value="RHEA"/>
</dbReference>
<evidence type="ECO:0000256" key="6">
    <source>
        <dbReference type="HAMAP-Rule" id="MF_01885"/>
    </source>
</evidence>
<dbReference type="EC" id="2.1.1.207" evidence="6"/>
<comment type="function">
    <text evidence="6">Could methylate the ribose at the nucleotide 34 wobble position in tRNA.</text>
</comment>
<evidence type="ECO:0000256" key="1">
    <source>
        <dbReference type="ARBA" id="ARBA00022490"/>
    </source>
</evidence>
<comment type="catalytic activity">
    <reaction evidence="6">
        <text>cytidine(34) in tRNA + S-adenosyl-L-methionine = 2'-O-methylcytidine(34) in tRNA + S-adenosyl-L-homocysteine + H(+)</text>
        <dbReference type="Rhea" id="RHEA:43084"/>
        <dbReference type="Rhea" id="RHEA-COMP:10331"/>
        <dbReference type="Rhea" id="RHEA-COMP:10332"/>
        <dbReference type="ChEBI" id="CHEBI:15378"/>
        <dbReference type="ChEBI" id="CHEBI:57856"/>
        <dbReference type="ChEBI" id="CHEBI:59789"/>
        <dbReference type="ChEBI" id="CHEBI:74495"/>
        <dbReference type="ChEBI" id="CHEBI:82748"/>
        <dbReference type="EC" id="2.1.1.207"/>
    </reaction>
</comment>
<keyword evidence="5 6" id="KW-0819">tRNA processing</keyword>
<dbReference type="GO" id="GO:0005737">
    <property type="term" value="C:cytoplasm"/>
    <property type="evidence" value="ECO:0007669"/>
    <property type="project" value="UniProtKB-SubCell"/>
</dbReference>
<keyword evidence="2 6" id="KW-0489">Methyltransferase</keyword>
<dbReference type="HAMAP" id="MF_01885">
    <property type="entry name" value="tRNA_methyltr_TrmL"/>
    <property type="match status" value="1"/>
</dbReference>
<dbReference type="Proteomes" id="UP000006250">
    <property type="component" value="Unassembled WGS sequence"/>
</dbReference>
<dbReference type="PANTHER" id="PTHR42971">
    <property type="entry name" value="TRNA (CYTIDINE(34)-2'-O)-METHYLTRANSFERASE"/>
    <property type="match status" value="1"/>
</dbReference>
<keyword evidence="1 6" id="KW-0963">Cytoplasm</keyword>
<gene>
    <name evidence="9" type="ORF">DesfrDRAFT_1977</name>
</gene>
<dbReference type="EMBL" id="AECZ01000011">
    <property type="protein sequence ID" value="EFL51275.1"/>
    <property type="molecule type" value="Genomic_DNA"/>
</dbReference>
<dbReference type="InterPro" id="IPR001537">
    <property type="entry name" value="SpoU_MeTrfase"/>
</dbReference>
<feature type="binding site" evidence="6 7">
    <location>
        <position position="104"/>
    </location>
    <ligand>
        <name>S-adenosyl-L-methionine</name>
        <dbReference type="ChEBI" id="CHEBI:59789"/>
    </ligand>
</feature>
<dbReference type="InterPro" id="IPR029026">
    <property type="entry name" value="tRNA_m1G_MTases_N"/>
</dbReference>
<dbReference type="eggNOG" id="COG0219">
    <property type="taxonomic scope" value="Bacteria"/>
</dbReference>
<dbReference type="Pfam" id="PF00588">
    <property type="entry name" value="SpoU_methylase"/>
    <property type="match status" value="1"/>
</dbReference>
<comment type="catalytic activity">
    <reaction evidence="6">
        <text>5-carboxymethylaminomethyluridine(34) in tRNA(Leu) + S-adenosyl-L-methionine = 5-carboxymethylaminomethyl-2'-O-methyluridine(34) in tRNA(Leu) + S-adenosyl-L-homocysteine + H(+)</text>
        <dbReference type="Rhea" id="RHEA:43088"/>
        <dbReference type="Rhea" id="RHEA-COMP:10333"/>
        <dbReference type="Rhea" id="RHEA-COMP:10334"/>
        <dbReference type="ChEBI" id="CHEBI:15378"/>
        <dbReference type="ChEBI" id="CHEBI:57856"/>
        <dbReference type="ChEBI" id="CHEBI:59789"/>
        <dbReference type="ChEBI" id="CHEBI:74508"/>
        <dbReference type="ChEBI" id="CHEBI:74511"/>
        <dbReference type="EC" id="2.1.1.207"/>
    </reaction>
</comment>
<dbReference type="GO" id="GO:0003723">
    <property type="term" value="F:RNA binding"/>
    <property type="evidence" value="ECO:0007669"/>
    <property type="project" value="InterPro"/>
</dbReference>